<proteinExistence type="inferred from homology"/>
<feature type="domain" description="HTH lysR-type" evidence="5">
    <location>
        <begin position="8"/>
        <end position="65"/>
    </location>
</feature>
<dbReference type="InterPro" id="IPR036390">
    <property type="entry name" value="WH_DNA-bd_sf"/>
</dbReference>
<dbReference type="GO" id="GO:0000976">
    <property type="term" value="F:transcription cis-regulatory region binding"/>
    <property type="evidence" value="ECO:0007669"/>
    <property type="project" value="TreeGrafter"/>
</dbReference>
<keyword evidence="2" id="KW-0805">Transcription regulation</keyword>
<comment type="similarity">
    <text evidence="1">Belongs to the LysR transcriptional regulatory family.</text>
</comment>
<dbReference type="Pfam" id="PF00126">
    <property type="entry name" value="HTH_1"/>
    <property type="match status" value="1"/>
</dbReference>
<dbReference type="AlphaFoldDB" id="A0A6M4GXM2"/>
<dbReference type="SUPFAM" id="SSF53850">
    <property type="entry name" value="Periplasmic binding protein-like II"/>
    <property type="match status" value="1"/>
</dbReference>
<keyword evidence="4" id="KW-0804">Transcription</keyword>
<dbReference type="Proteomes" id="UP000501534">
    <property type="component" value="Chromosome"/>
</dbReference>
<evidence type="ECO:0000256" key="1">
    <source>
        <dbReference type="ARBA" id="ARBA00009437"/>
    </source>
</evidence>
<keyword evidence="3" id="KW-0238">DNA-binding</keyword>
<dbReference type="SUPFAM" id="SSF46785">
    <property type="entry name" value="Winged helix' DNA-binding domain"/>
    <property type="match status" value="1"/>
</dbReference>
<organism evidence="6 7">
    <name type="scientific">Usitatibacter rugosus</name>
    <dbReference type="NCBI Taxonomy" id="2732067"/>
    <lineage>
        <taxon>Bacteria</taxon>
        <taxon>Pseudomonadati</taxon>
        <taxon>Pseudomonadota</taxon>
        <taxon>Betaproteobacteria</taxon>
        <taxon>Nitrosomonadales</taxon>
        <taxon>Usitatibacteraceae</taxon>
        <taxon>Usitatibacter</taxon>
    </lineage>
</organism>
<dbReference type="PANTHER" id="PTHR30126:SF88">
    <property type="entry name" value="TRANSCRIPTIONAL REGULATOR-RELATED"/>
    <property type="match status" value="1"/>
</dbReference>
<dbReference type="Pfam" id="PF03466">
    <property type="entry name" value="LysR_substrate"/>
    <property type="match status" value="1"/>
</dbReference>
<dbReference type="InterPro" id="IPR000847">
    <property type="entry name" value="LysR_HTH_N"/>
</dbReference>
<dbReference type="KEGG" id="uru:DSM104443_03103"/>
<dbReference type="PANTHER" id="PTHR30126">
    <property type="entry name" value="HTH-TYPE TRANSCRIPTIONAL REGULATOR"/>
    <property type="match status" value="1"/>
</dbReference>
<dbReference type="Gene3D" id="3.40.190.290">
    <property type="match status" value="1"/>
</dbReference>
<dbReference type="Gene3D" id="1.10.10.10">
    <property type="entry name" value="Winged helix-like DNA-binding domain superfamily/Winged helix DNA-binding domain"/>
    <property type="match status" value="1"/>
</dbReference>
<dbReference type="PROSITE" id="PS50931">
    <property type="entry name" value="HTH_LYSR"/>
    <property type="match status" value="1"/>
</dbReference>
<accession>A0A6M4GXM2</accession>
<reference evidence="6 7" key="1">
    <citation type="submission" date="2020-04" db="EMBL/GenBank/DDBJ databases">
        <title>Usitatibacter rugosus gen. nov., sp. nov. and Usitatibacter palustris sp. nov., novel members of Usitatibacteraceae fam. nov. within the order Nitrosomonadales isolated from soil.</title>
        <authorList>
            <person name="Huber K.J."/>
            <person name="Neumann-Schaal M."/>
            <person name="Geppert A."/>
            <person name="Luckner M."/>
            <person name="Wanner G."/>
            <person name="Overmann J."/>
        </authorList>
    </citation>
    <scope>NUCLEOTIDE SEQUENCE [LARGE SCALE GENOMIC DNA]</scope>
    <source>
        <strain evidence="6 7">0125_3</strain>
    </source>
</reference>
<evidence type="ECO:0000313" key="7">
    <source>
        <dbReference type="Proteomes" id="UP000501534"/>
    </source>
</evidence>
<evidence type="ECO:0000256" key="2">
    <source>
        <dbReference type="ARBA" id="ARBA00023015"/>
    </source>
</evidence>
<sequence length="301" mass="33441">MASPVPRITLEQWRALQAVVESGGYAQAAGTLHKSQSTITYAVQQIQRLLDVKVFEIHGRKAVLTDAGHVLYRRAKTLLEEAQALERGAAEMAEDWQPEIRIAVEIVFPTWLLLECLQEFAKTRPATRIEVYETVITGTREMLADGRVDIAIGPEAGPGATALTPIRGVAVASPDHPLHKLGRKLTDRDLKRHRRIFIRDTGANRTVDVSGVELRWTVSTKATQIRALVMGLGFAWVPDDVIRDELRDGTLKRLPLRSNTELMGQLYLSHADPEFPGRDAAFLADLIVERTRTACRAAAKK</sequence>
<keyword evidence="7" id="KW-1185">Reference proteome</keyword>
<evidence type="ECO:0000256" key="4">
    <source>
        <dbReference type="ARBA" id="ARBA00023163"/>
    </source>
</evidence>
<dbReference type="GO" id="GO:0003700">
    <property type="term" value="F:DNA-binding transcription factor activity"/>
    <property type="evidence" value="ECO:0007669"/>
    <property type="project" value="InterPro"/>
</dbReference>
<protein>
    <submittedName>
        <fullName evidence="6">HTH-type transcriptional regulator YhaJ</fullName>
    </submittedName>
</protein>
<evidence type="ECO:0000256" key="3">
    <source>
        <dbReference type="ARBA" id="ARBA00023125"/>
    </source>
</evidence>
<dbReference type="InterPro" id="IPR005119">
    <property type="entry name" value="LysR_subst-bd"/>
</dbReference>
<evidence type="ECO:0000259" key="5">
    <source>
        <dbReference type="PROSITE" id="PS50931"/>
    </source>
</evidence>
<evidence type="ECO:0000313" key="6">
    <source>
        <dbReference type="EMBL" id="QJR12020.1"/>
    </source>
</evidence>
<dbReference type="EMBL" id="CP053069">
    <property type="protein sequence ID" value="QJR12020.1"/>
    <property type="molecule type" value="Genomic_DNA"/>
</dbReference>
<gene>
    <name evidence="6" type="primary">yhaJ_1</name>
    <name evidence="6" type="ORF">DSM104443_03103</name>
</gene>
<dbReference type="InterPro" id="IPR036388">
    <property type="entry name" value="WH-like_DNA-bd_sf"/>
</dbReference>
<name>A0A6M4GXM2_9PROT</name>
<dbReference type="RefSeq" id="WP_171093854.1">
    <property type="nucleotide sequence ID" value="NZ_CP053069.1"/>
</dbReference>